<feature type="transmembrane region" description="Helical" evidence="7">
    <location>
        <begin position="201"/>
        <end position="234"/>
    </location>
</feature>
<feature type="transmembrane region" description="Helical" evidence="7">
    <location>
        <begin position="267"/>
        <end position="284"/>
    </location>
</feature>
<evidence type="ECO:0000256" key="4">
    <source>
        <dbReference type="ARBA" id="ARBA00022989"/>
    </source>
</evidence>
<dbReference type="PANTHER" id="PTHR21716">
    <property type="entry name" value="TRANSMEMBRANE PROTEIN"/>
    <property type="match status" value="1"/>
</dbReference>
<feature type="transmembrane region" description="Helical" evidence="7">
    <location>
        <begin position="70"/>
        <end position="92"/>
    </location>
</feature>
<keyword evidence="9" id="KW-1185">Reference proteome</keyword>
<dbReference type="Proteomes" id="UP001157109">
    <property type="component" value="Unassembled WGS sequence"/>
</dbReference>
<evidence type="ECO:0000313" key="8">
    <source>
        <dbReference type="EMBL" id="GMA21859.1"/>
    </source>
</evidence>
<gene>
    <name evidence="8" type="ORF">GCM10025862_38800</name>
</gene>
<dbReference type="InterPro" id="IPR002549">
    <property type="entry name" value="AI-2E-like"/>
</dbReference>
<comment type="subcellular location">
    <subcellularLocation>
        <location evidence="1">Membrane</location>
        <topology evidence="1">Multi-pass membrane protein</topology>
    </subcellularLocation>
</comment>
<feature type="compositionally biased region" description="Low complexity" evidence="6">
    <location>
        <begin position="349"/>
        <end position="362"/>
    </location>
</feature>
<dbReference type="Pfam" id="PF01594">
    <property type="entry name" value="AI-2E_transport"/>
    <property type="match status" value="1"/>
</dbReference>
<evidence type="ECO:0000313" key="9">
    <source>
        <dbReference type="Proteomes" id="UP001157109"/>
    </source>
</evidence>
<dbReference type="PANTHER" id="PTHR21716:SF64">
    <property type="entry name" value="AI-2 TRANSPORT PROTEIN TQSA"/>
    <property type="match status" value="1"/>
</dbReference>
<evidence type="ECO:0000256" key="6">
    <source>
        <dbReference type="SAM" id="MobiDB-lite"/>
    </source>
</evidence>
<evidence type="ECO:0000256" key="1">
    <source>
        <dbReference type="ARBA" id="ARBA00004141"/>
    </source>
</evidence>
<comment type="caution">
    <text evidence="8">The sequence shown here is derived from an EMBL/GenBank/DDBJ whole genome shotgun (WGS) entry which is preliminary data.</text>
</comment>
<evidence type="ECO:0000256" key="7">
    <source>
        <dbReference type="SAM" id="Phobius"/>
    </source>
</evidence>
<feature type="region of interest" description="Disordered" evidence="6">
    <location>
        <begin position="349"/>
        <end position="386"/>
    </location>
</feature>
<keyword evidence="4 7" id="KW-1133">Transmembrane helix</keyword>
<protein>
    <submittedName>
        <fullName evidence="8">AI-2E family transporter</fullName>
    </submittedName>
</protein>
<feature type="transmembrane region" description="Helical" evidence="7">
    <location>
        <begin position="37"/>
        <end position="58"/>
    </location>
</feature>
<feature type="transmembrane region" description="Helical" evidence="7">
    <location>
        <begin position="240"/>
        <end position="260"/>
    </location>
</feature>
<evidence type="ECO:0000256" key="5">
    <source>
        <dbReference type="ARBA" id="ARBA00023136"/>
    </source>
</evidence>
<dbReference type="EMBL" id="BSUJ01000001">
    <property type="protein sequence ID" value="GMA21859.1"/>
    <property type="molecule type" value="Genomic_DNA"/>
</dbReference>
<keyword evidence="5 7" id="KW-0472">Membrane</keyword>
<feature type="transmembrane region" description="Helical" evidence="7">
    <location>
        <begin position="304"/>
        <end position="330"/>
    </location>
</feature>
<feature type="transmembrane region" description="Helical" evidence="7">
    <location>
        <begin position="12"/>
        <end position="31"/>
    </location>
</feature>
<feature type="transmembrane region" description="Helical" evidence="7">
    <location>
        <begin position="152"/>
        <end position="173"/>
    </location>
</feature>
<accession>A0ABQ6HWF1</accession>
<comment type="similarity">
    <text evidence="2">Belongs to the autoinducer-2 exporter (AI-2E) (TC 2.A.86) family.</text>
</comment>
<sequence length="386" mass="41436">MSETPPTPTSLPRLLTISLGLAATGVVLWFMRDLSDILTPVFLALNLMIAAHPIFLWLTGHRVPRVLSSIITGLTTILVLVLFFWALGWAGAQLVYELPNYSDQLTELYNQVIRQLSRLGISQTQITEQLKSINPTSVLGVVQGVLTGAQGIFSLLSVVVCVILFCVMDLMGLGKRLTIVDRLHPNFGQSLRAFSKGVRGYWLVSTFFGIIVAVLDSIALALIGVPLAMAWGVLAFLTNYIPNIGFFIGLVPPALLGLLVGGPMKGLLVVVVYCVLNFVIQSLIQPKFAGDAVGVTPTVSFISLLFWAWLLGPMGALLALPFTLLVKAIFVDGDPDARWFNALIASDPDTALAPTPQAAALGDDADDDHDADPRVVQPPAARADLG</sequence>
<reference evidence="9" key="1">
    <citation type="journal article" date="2019" name="Int. J. Syst. Evol. Microbiol.">
        <title>The Global Catalogue of Microorganisms (GCM) 10K type strain sequencing project: providing services to taxonomists for standard genome sequencing and annotation.</title>
        <authorList>
            <consortium name="The Broad Institute Genomics Platform"/>
            <consortium name="The Broad Institute Genome Sequencing Center for Infectious Disease"/>
            <person name="Wu L."/>
            <person name="Ma J."/>
        </authorList>
    </citation>
    <scope>NUCLEOTIDE SEQUENCE [LARGE SCALE GENOMIC DNA]</scope>
    <source>
        <strain evidence="9">NBRC 105830</strain>
    </source>
</reference>
<evidence type="ECO:0000256" key="2">
    <source>
        <dbReference type="ARBA" id="ARBA00009773"/>
    </source>
</evidence>
<name>A0ABQ6HWF1_9MICO</name>
<proteinExistence type="inferred from homology"/>
<evidence type="ECO:0000256" key="3">
    <source>
        <dbReference type="ARBA" id="ARBA00022692"/>
    </source>
</evidence>
<keyword evidence="3 7" id="KW-0812">Transmembrane</keyword>
<organism evidence="8 9">
    <name type="scientific">Arsenicicoccus piscis</name>
    <dbReference type="NCBI Taxonomy" id="673954"/>
    <lineage>
        <taxon>Bacteria</taxon>
        <taxon>Bacillati</taxon>
        <taxon>Actinomycetota</taxon>
        <taxon>Actinomycetes</taxon>
        <taxon>Micrococcales</taxon>
        <taxon>Intrasporangiaceae</taxon>
        <taxon>Arsenicicoccus</taxon>
    </lineage>
</organism>